<dbReference type="InterPro" id="IPR000653">
    <property type="entry name" value="DegT/StrS_aminotransferase"/>
</dbReference>
<dbReference type="Proteomes" id="UP000839052">
    <property type="component" value="Chromosome"/>
</dbReference>
<gene>
    <name evidence="4" type="primary">vioA</name>
    <name evidence="4" type="ORF">NTG6680_2742</name>
</gene>
<dbReference type="PIRSF" id="PIRSF000390">
    <property type="entry name" value="PLP_StrS"/>
    <property type="match status" value="1"/>
</dbReference>
<keyword evidence="4" id="KW-0032">Aminotransferase</keyword>
<proteinExistence type="inferred from homology"/>
<dbReference type="PANTHER" id="PTHR30244:SF9">
    <property type="entry name" value="PROTEIN RV3402C"/>
    <property type="match status" value="1"/>
</dbReference>
<keyword evidence="4" id="KW-0808">Transferase</keyword>
<dbReference type="EC" id="2.6.1.33" evidence="4"/>
<reference evidence="4 5" key="1">
    <citation type="submission" date="2021-10" db="EMBL/GenBank/DDBJ databases">
        <authorList>
            <person name="Koch H."/>
        </authorList>
    </citation>
    <scope>NUCLEOTIDE SEQUENCE [LARGE SCALE GENOMIC DNA]</scope>
    <source>
        <strain evidence="4">6680</strain>
    </source>
</reference>
<dbReference type="Gene3D" id="3.40.640.10">
    <property type="entry name" value="Type I PLP-dependent aspartate aminotransferase-like (Major domain)"/>
    <property type="match status" value="1"/>
</dbReference>
<evidence type="ECO:0000256" key="1">
    <source>
        <dbReference type="ARBA" id="ARBA00022898"/>
    </source>
</evidence>
<sequence>MSKKYPAPIIPVTKSYIPPLDEYNSYLEQIWEDGYLTNNSSLCRRLADNVASFLCVPHLELVANGTLAIQLAIKALGLQGEIITTPYSYVATTSSILWEGCEPIFVDIETDTFCINPDLIEAAITKKTSAILATHVYGYPCDVVKIQQLADQYNLKIVYDAAHAFGVKLFGESLLVHGDCSALSFHATKLFHTAEGGAVVCKDSEVIKRIFLMKKFGHIGEEDYLDIGINAKMSELHAAMGLCVLPKVGDIIASRKECSGWYDKQLEGCSLQRPVPPVGFEYNYAFYPVIFSLHHVMIRVRQALLDNGIGPRRYFSPSLNTLPYLRQELKRACPVSEGISSRVLCLPLFMGLQKEEVEFICNIVKQSM</sequence>
<dbReference type="SUPFAM" id="SSF53383">
    <property type="entry name" value="PLP-dependent transferases"/>
    <property type="match status" value="1"/>
</dbReference>
<dbReference type="PANTHER" id="PTHR30244">
    <property type="entry name" value="TRANSAMINASE"/>
    <property type="match status" value="1"/>
</dbReference>
<evidence type="ECO:0000313" key="5">
    <source>
        <dbReference type="Proteomes" id="UP000839052"/>
    </source>
</evidence>
<organism evidence="4 5">
    <name type="scientific">Candidatus Nitrotoga arctica</name>
    <dbReference type="NCBI Taxonomy" id="453162"/>
    <lineage>
        <taxon>Bacteria</taxon>
        <taxon>Pseudomonadati</taxon>
        <taxon>Pseudomonadota</taxon>
        <taxon>Betaproteobacteria</taxon>
        <taxon>Nitrosomonadales</taxon>
        <taxon>Gallionellaceae</taxon>
        <taxon>Candidatus Nitrotoga</taxon>
    </lineage>
</organism>
<protein>
    <submittedName>
        <fullName evidence="4">dTDP-4-amino-4,6-dideoxy-D-glucose transaminase</fullName>
        <ecNumber evidence="4">2.6.1.33</ecNumber>
    </submittedName>
</protein>
<dbReference type="InterPro" id="IPR015424">
    <property type="entry name" value="PyrdxlP-dep_Trfase"/>
</dbReference>
<accession>A0ABM8Z253</accession>
<dbReference type="Pfam" id="PF01041">
    <property type="entry name" value="DegT_DnrJ_EryC1"/>
    <property type="match status" value="1"/>
</dbReference>
<evidence type="ECO:0000256" key="2">
    <source>
        <dbReference type="ARBA" id="ARBA00037999"/>
    </source>
</evidence>
<evidence type="ECO:0000256" key="3">
    <source>
        <dbReference type="RuleBase" id="RU004508"/>
    </source>
</evidence>
<keyword evidence="5" id="KW-1185">Reference proteome</keyword>
<dbReference type="EMBL" id="OU912926">
    <property type="protein sequence ID" value="CAG9933991.1"/>
    <property type="molecule type" value="Genomic_DNA"/>
</dbReference>
<dbReference type="InterPro" id="IPR015421">
    <property type="entry name" value="PyrdxlP-dep_Trfase_major"/>
</dbReference>
<comment type="similarity">
    <text evidence="2 3">Belongs to the DegT/DnrJ/EryC1 family.</text>
</comment>
<dbReference type="GO" id="GO:0019179">
    <property type="term" value="F:dTDP-4-amino-4,6-dideoxy-D-glucose transaminase activity"/>
    <property type="evidence" value="ECO:0007669"/>
    <property type="project" value="UniProtKB-EC"/>
</dbReference>
<keyword evidence="1 3" id="KW-0663">Pyridoxal phosphate</keyword>
<dbReference type="RefSeq" id="WP_239797684.1">
    <property type="nucleotide sequence ID" value="NZ_OU912926.1"/>
</dbReference>
<dbReference type="CDD" id="cd00616">
    <property type="entry name" value="AHBA_syn"/>
    <property type="match status" value="1"/>
</dbReference>
<name>A0ABM8Z253_9PROT</name>
<evidence type="ECO:0000313" key="4">
    <source>
        <dbReference type="EMBL" id="CAG9933991.1"/>
    </source>
</evidence>